<dbReference type="EMBL" id="JAAKYA010000029">
    <property type="protein sequence ID" value="NGO38735.1"/>
    <property type="molecule type" value="Genomic_DNA"/>
</dbReference>
<dbReference type="Gene3D" id="3.30.450.40">
    <property type="match status" value="2"/>
</dbReference>
<evidence type="ECO:0000256" key="7">
    <source>
        <dbReference type="ARBA" id="ARBA00022840"/>
    </source>
</evidence>
<dbReference type="Pfam" id="PF13426">
    <property type="entry name" value="PAS_9"/>
    <property type="match status" value="1"/>
</dbReference>
<dbReference type="CDD" id="cd00082">
    <property type="entry name" value="HisKA"/>
    <property type="match status" value="1"/>
</dbReference>
<dbReference type="Gene3D" id="3.30.565.10">
    <property type="entry name" value="Histidine kinase-like ATPase, C-terminal domain"/>
    <property type="match status" value="1"/>
</dbReference>
<dbReference type="InterPro" id="IPR000014">
    <property type="entry name" value="PAS"/>
</dbReference>
<organism evidence="16 17">
    <name type="scientific">Limisphaera ngatamarikiensis</name>
    <dbReference type="NCBI Taxonomy" id="1324935"/>
    <lineage>
        <taxon>Bacteria</taxon>
        <taxon>Pseudomonadati</taxon>
        <taxon>Verrucomicrobiota</taxon>
        <taxon>Verrucomicrobiia</taxon>
        <taxon>Limisphaerales</taxon>
        <taxon>Limisphaeraceae</taxon>
        <taxon>Limisphaera</taxon>
    </lineage>
</organism>
<dbReference type="Gene3D" id="1.10.287.130">
    <property type="match status" value="1"/>
</dbReference>
<dbReference type="CDD" id="cd00130">
    <property type="entry name" value="PAS"/>
    <property type="match status" value="5"/>
</dbReference>
<keyword evidence="3 9" id="KW-0597">Phosphoprotein</keyword>
<evidence type="ECO:0000256" key="3">
    <source>
        <dbReference type="ARBA" id="ARBA00022553"/>
    </source>
</evidence>
<evidence type="ECO:0000256" key="6">
    <source>
        <dbReference type="ARBA" id="ARBA00022777"/>
    </source>
</evidence>
<dbReference type="InterPro" id="IPR013655">
    <property type="entry name" value="PAS_fold_3"/>
</dbReference>
<dbReference type="SMART" id="SM00387">
    <property type="entry name" value="HATPase_c"/>
    <property type="match status" value="1"/>
</dbReference>
<dbReference type="SMART" id="SM00388">
    <property type="entry name" value="HisKA"/>
    <property type="match status" value="1"/>
</dbReference>
<evidence type="ECO:0000256" key="9">
    <source>
        <dbReference type="PROSITE-ProRule" id="PRU00169"/>
    </source>
</evidence>
<dbReference type="Pfam" id="PF00072">
    <property type="entry name" value="Response_reg"/>
    <property type="match status" value="1"/>
</dbReference>
<feature type="domain" description="PAS" evidence="14">
    <location>
        <begin position="28"/>
        <end position="67"/>
    </location>
</feature>
<proteinExistence type="predicted"/>
<evidence type="ECO:0000259" key="14">
    <source>
        <dbReference type="PROSITE" id="PS50112"/>
    </source>
</evidence>
<evidence type="ECO:0000313" key="16">
    <source>
        <dbReference type="EMBL" id="NGO38735.1"/>
    </source>
</evidence>
<dbReference type="Pfam" id="PF13185">
    <property type="entry name" value="GAF_2"/>
    <property type="match status" value="2"/>
</dbReference>
<feature type="region of interest" description="Disordered" evidence="11">
    <location>
        <begin position="1"/>
        <end position="21"/>
    </location>
</feature>
<dbReference type="InterPro" id="IPR001610">
    <property type="entry name" value="PAC"/>
</dbReference>
<dbReference type="Gene3D" id="2.10.70.100">
    <property type="match status" value="1"/>
</dbReference>
<dbReference type="PROSITE" id="PS50112">
    <property type="entry name" value="PAS"/>
    <property type="match status" value="4"/>
</dbReference>
<evidence type="ECO:0000256" key="10">
    <source>
        <dbReference type="SAM" id="Coils"/>
    </source>
</evidence>
<dbReference type="GO" id="GO:0005524">
    <property type="term" value="F:ATP binding"/>
    <property type="evidence" value="ECO:0007669"/>
    <property type="project" value="UniProtKB-KW"/>
</dbReference>
<dbReference type="InterPro" id="IPR005467">
    <property type="entry name" value="His_kinase_dom"/>
</dbReference>
<keyword evidence="17" id="KW-1185">Reference proteome</keyword>
<evidence type="ECO:0000259" key="12">
    <source>
        <dbReference type="PROSITE" id="PS50109"/>
    </source>
</evidence>
<evidence type="ECO:0000256" key="4">
    <source>
        <dbReference type="ARBA" id="ARBA00022679"/>
    </source>
</evidence>
<evidence type="ECO:0000256" key="5">
    <source>
        <dbReference type="ARBA" id="ARBA00022741"/>
    </source>
</evidence>
<feature type="domain" description="PAC" evidence="15">
    <location>
        <begin position="206"/>
        <end position="259"/>
    </location>
</feature>
<dbReference type="InterPro" id="IPR001789">
    <property type="entry name" value="Sig_transdc_resp-reg_receiver"/>
</dbReference>
<dbReference type="InterPro" id="IPR004358">
    <property type="entry name" value="Sig_transdc_His_kin-like_C"/>
</dbReference>
<comment type="catalytic activity">
    <reaction evidence="1">
        <text>ATP + protein L-histidine = ADP + protein N-phospho-L-histidine.</text>
        <dbReference type="EC" id="2.7.13.3"/>
    </reaction>
</comment>
<feature type="compositionally biased region" description="Polar residues" evidence="11">
    <location>
        <begin position="11"/>
        <end position="20"/>
    </location>
</feature>
<dbReference type="SUPFAM" id="SSF52172">
    <property type="entry name" value="CheY-like"/>
    <property type="match status" value="1"/>
</dbReference>
<evidence type="ECO:0000256" key="2">
    <source>
        <dbReference type="ARBA" id="ARBA00012438"/>
    </source>
</evidence>
<feature type="domain" description="Histidine kinase" evidence="12">
    <location>
        <begin position="1000"/>
        <end position="1226"/>
    </location>
</feature>
<protein>
    <recommendedName>
        <fullName evidence="2">histidine kinase</fullName>
        <ecNumber evidence="2">2.7.13.3</ecNumber>
    </recommendedName>
</protein>
<dbReference type="SUPFAM" id="SSF55785">
    <property type="entry name" value="PYP-like sensor domain (PAS domain)"/>
    <property type="match status" value="5"/>
</dbReference>
<dbReference type="SUPFAM" id="SSF55781">
    <property type="entry name" value="GAF domain-like"/>
    <property type="match status" value="2"/>
</dbReference>
<dbReference type="Pfam" id="PF02518">
    <property type="entry name" value="HATPase_c"/>
    <property type="match status" value="1"/>
</dbReference>
<dbReference type="EC" id="2.7.13.3" evidence="2"/>
<dbReference type="InterPro" id="IPR036097">
    <property type="entry name" value="HisK_dim/P_sf"/>
</dbReference>
<comment type="caution">
    <text evidence="16">The sequence shown here is derived from an EMBL/GenBank/DDBJ whole genome shotgun (WGS) entry which is preliminary data.</text>
</comment>
<dbReference type="SUPFAM" id="SSF55874">
    <property type="entry name" value="ATPase domain of HSP90 chaperone/DNA topoisomerase II/histidine kinase"/>
    <property type="match status" value="1"/>
</dbReference>
<dbReference type="InterPro" id="IPR000700">
    <property type="entry name" value="PAS-assoc_C"/>
</dbReference>
<feature type="domain" description="Response regulatory" evidence="13">
    <location>
        <begin position="1246"/>
        <end position="1363"/>
    </location>
</feature>
<dbReference type="InterPro" id="IPR003661">
    <property type="entry name" value="HisK_dim/P_dom"/>
</dbReference>
<keyword evidence="10" id="KW-0175">Coiled coil</keyword>
<dbReference type="Pfam" id="PF00512">
    <property type="entry name" value="HisKA"/>
    <property type="match status" value="1"/>
</dbReference>
<feature type="domain" description="PAS" evidence="14">
    <location>
        <begin position="552"/>
        <end position="629"/>
    </location>
</feature>
<dbReference type="GO" id="GO:0000155">
    <property type="term" value="F:phosphorelay sensor kinase activity"/>
    <property type="evidence" value="ECO:0007669"/>
    <property type="project" value="InterPro"/>
</dbReference>
<dbReference type="NCBIfam" id="TIGR00229">
    <property type="entry name" value="sensory_box"/>
    <property type="match status" value="4"/>
</dbReference>
<reference evidence="16 17" key="1">
    <citation type="submission" date="2020-02" db="EMBL/GenBank/DDBJ databases">
        <title>Draft genome sequence of Limisphaera ngatamarikiensis NGM72.4T, a thermophilic Verrucomicrobia grouped in subdivision 3.</title>
        <authorList>
            <person name="Carere C.R."/>
            <person name="Steen J."/>
            <person name="Hugenholtz P."/>
            <person name="Stott M.B."/>
        </authorList>
    </citation>
    <scope>NUCLEOTIDE SEQUENCE [LARGE SCALE GENOMIC DNA]</scope>
    <source>
        <strain evidence="16 17">NGM72.4</strain>
    </source>
</reference>
<feature type="coiled-coil region" evidence="10">
    <location>
        <begin position="844"/>
        <end position="871"/>
    </location>
</feature>
<dbReference type="InterPro" id="IPR036890">
    <property type="entry name" value="HATPase_C_sf"/>
</dbReference>
<dbReference type="RefSeq" id="WP_165106362.1">
    <property type="nucleotide sequence ID" value="NZ_JAAKYA010000029.1"/>
</dbReference>
<feature type="compositionally biased region" description="Pro residues" evidence="11">
    <location>
        <begin position="1"/>
        <end position="10"/>
    </location>
</feature>
<dbReference type="SMART" id="SM00448">
    <property type="entry name" value="REC"/>
    <property type="match status" value="1"/>
</dbReference>
<keyword evidence="7" id="KW-0067">ATP-binding</keyword>
<dbReference type="InterPro" id="IPR013767">
    <property type="entry name" value="PAS_fold"/>
</dbReference>
<keyword evidence="5" id="KW-0547">Nucleotide-binding</keyword>
<keyword evidence="4" id="KW-0808">Transferase</keyword>
<evidence type="ECO:0000256" key="11">
    <source>
        <dbReference type="SAM" id="MobiDB-lite"/>
    </source>
</evidence>
<feature type="domain" description="PAC" evidence="15">
    <location>
        <begin position="499"/>
        <end position="551"/>
    </location>
</feature>
<dbReference type="Gene3D" id="3.40.50.2300">
    <property type="match status" value="1"/>
</dbReference>
<evidence type="ECO:0000259" key="13">
    <source>
        <dbReference type="PROSITE" id="PS50110"/>
    </source>
</evidence>
<dbReference type="PANTHER" id="PTHR43065">
    <property type="entry name" value="SENSOR HISTIDINE KINASE"/>
    <property type="match status" value="1"/>
</dbReference>
<dbReference type="SMART" id="SM00086">
    <property type="entry name" value="PAC"/>
    <property type="match status" value="3"/>
</dbReference>
<dbReference type="SMART" id="SM00065">
    <property type="entry name" value="GAF"/>
    <property type="match status" value="2"/>
</dbReference>
<evidence type="ECO:0000259" key="15">
    <source>
        <dbReference type="PROSITE" id="PS50113"/>
    </source>
</evidence>
<feature type="domain" description="PAS" evidence="14">
    <location>
        <begin position="129"/>
        <end position="202"/>
    </location>
</feature>
<evidence type="ECO:0000256" key="1">
    <source>
        <dbReference type="ARBA" id="ARBA00000085"/>
    </source>
</evidence>
<sequence length="1366" mass="151216">MSAPRNPPEPHSNTGGQSDQALGCTIRLNARGRIEDVDPAFLQVTGWEKRDLLGRSWTELLDTPNPSPAIEPARSAGDLPPFGHGWCRRADGSPWAVLWELVRDADGTLQVRFRPAPVTNGGIPTPGPSPDRARVILQSIGDAVLTTDATGCVEYLNPVAERLTGWSLAEARGRPIQEVFPIVNEETGQPVESPVTRVLREGIVVGLANHTILRSRDGREIPISDAGAPVRDETGNLIGVVLVFRDQTDERRWQRHRDAERDLLEWHARGEPVEEWLTRLCRAYESIHPGALCSVLLLEGDCLRSAAGPSLPEAYQRAIDGVRIGPNVGSCGTAAWRRERVIVSDIASSPLWQGWQDLAARFGLAACWSFPILNRRQQVLGTFAVYYREPRGPTDEEIETLERWAHLAGLVIEHQRVLDELRRSESRLAEAQARARLGSWELDLRTGHGEWSVEMARLHGWPESQPAPSFEEFLSLVHPSDQPRIRSIHQRLGLARAPFMVEYRTHPERGPVRHIQVRIEVIRDAEGQPVRVVGTSLDITDRVRLEEQIRHREEQFRRLIEHAPEAVVLLDVASGRFVLANTAAQRLFRFTDREILQRGLIDLSPEFQPDGEPSAIKAHRYIAAALAGETPVFEWTHRDAQGHEIPCEVRLLRMEFDGRVVVRGSILDISQRKAAEERIRRLTRAHALRSAASQLIVREQDDDALLAGVCRIAVEVGGLPGACILRMDSSTDECTVAAAAHPANTDAAAVTQACHQVTSWAALRDAIRQGRPWTTSLADPDRAGFAPEPILPPGIRSVGCFPVHADEQARWALLAMADVAGYFDGDTTRLFADLAADVGLALQTHRNERQRREAEERLRRSEERFRLLIENITDLITVVDRQAIVRYLSPSVRRVLGYDPDQLIGRCALALVHPEDVQVVLEGLDRAIQQPDLPPITVGFRLRDLQGNWHRFEAVGRFAPDLLPGGAVVVNLRDVTEMRQLEEQFRQAQKMEAVGRLAGGVAHDFNNILSVIMMQTELIRLSVPEETLPTEVTEGLDQIRLAAERAAALTRQLLMFSRKQVMQTRELDLNDVVATLVKMIQRIIGEDIQLQLRLDPDPLPVRADPGMLDQVLMNLVVNARDAMPRGGQLTLATDRRVVPSGSGPTPPDLPPGTYAVLRVRDTGVGIPEEHLSRIFEPFFTTKEPGKGTGLGLATVFGVAKQHGGTVTVISEVGRGSTFEVWLPLLEKAIRPGAGPAVAPPPGGSETILLVEDDEPVRSLTRAVLESAGYRVLVARDGLEALALWQARHEPVHLLFTDLVMPGGLGGRELAQKLRQQDPRLRVVFCTGYSAELAGRDLELGPGQALLEKPANPLEILQTVRRCLDAV</sequence>
<dbReference type="PROSITE" id="PS50113">
    <property type="entry name" value="PAC"/>
    <property type="match status" value="2"/>
</dbReference>
<feature type="domain" description="PAS" evidence="14">
    <location>
        <begin position="861"/>
        <end position="931"/>
    </location>
</feature>
<keyword evidence="8" id="KW-0902">Two-component regulatory system</keyword>
<dbReference type="PANTHER" id="PTHR43065:SF42">
    <property type="entry name" value="TWO-COMPONENT SENSOR PPRA"/>
    <property type="match status" value="1"/>
</dbReference>
<name>A0A6M1RPY5_9BACT</name>
<dbReference type="Pfam" id="PF08448">
    <property type="entry name" value="PAS_4"/>
    <property type="match status" value="1"/>
</dbReference>
<evidence type="ECO:0000256" key="8">
    <source>
        <dbReference type="ARBA" id="ARBA00023012"/>
    </source>
</evidence>
<dbReference type="Pfam" id="PF08447">
    <property type="entry name" value="PAS_3"/>
    <property type="match status" value="2"/>
</dbReference>
<dbReference type="PROSITE" id="PS50110">
    <property type="entry name" value="RESPONSE_REGULATORY"/>
    <property type="match status" value="1"/>
</dbReference>
<dbReference type="SMART" id="SM00091">
    <property type="entry name" value="PAS"/>
    <property type="match status" value="5"/>
</dbReference>
<evidence type="ECO:0000313" key="17">
    <source>
        <dbReference type="Proteomes" id="UP000477311"/>
    </source>
</evidence>
<gene>
    <name evidence="16" type="ORF">G4L39_04910</name>
</gene>
<dbReference type="Proteomes" id="UP000477311">
    <property type="component" value="Unassembled WGS sequence"/>
</dbReference>
<dbReference type="Gene3D" id="3.30.450.20">
    <property type="entry name" value="PAS domain"/>
    <property type="match status" value="5"/>
</dbReference>
<dbReference type="InterPro" id="IPR003018">
    <property type="entry name" value="GAF"/>
</dbReference>
<dbReference type="InterPro" id="IPR003594">
    <property type="entry name" value="HATPase_dom"/>
</dbReference>
<keyword evidence="6" id="KW-0418">Kinase</keyword>
<dbReference type="PRINTS" id="PR00344">
    <property type="entry name" value="BCTRLSENSOR"/>
</dbReference>
<accession>A0A6M1RPY5</accession>
<dbReference type="SUPFAM" id="SSF47384">
    <property type="entry name" value="Homodimeric domain of signal transducing histidine kinase"/>
    <property type="match status" value="1"/>
</dbReference>
<dbReference type="PROSITE" id="PS50109">
    <property type="entry name" value="HIS_KIN"/>
    <property type="match status" value="1"/>
</dbReference>
<dbReference type="InterPro" id="IPR011006">
    <property type="entry name" value="CheY-like_superfamily"/>
</dbReference>
<dbReference type="Pfam" id="PF00989">
    <property type="entry name" value="PAS"/>
    <property type="match status" value="1"/>
</dbReference>
<feature type="modified residue" description="4-aspartylphosphate" evidence="9">
    <location>
        <position position="1297"/>
    </location>
</feature>
<dbReference type="InterPro" id="IPR013656">
    <property type="entry name" value="PAS_4"/>
</dbReference>
<dbReference type="InterPro" id="IPR035965">
    <property type="entry name" value="PAS-like_dom_sf"/>
</dbReference>
<dbReference type="GO" id="GO:0006355">
    <property type="term" value="P:regulation of DNA-templated transcription"/>
    <property type="evidence" value="ECO:0007669"/>
    <property type="project" value="InterPro"/>
</dbReference>
<dbReference type="InterPro" id="IPR029016">
    <property type="entry name" value="GAF-like_dom_sf"/>
</dbReference>